<evidence type="ECO:0000313" key="2">
    <source>
        <dbReference type="EMBL" id="MES1930251.1"/>
    </source>
</evidence>
<dbReference type="EMBL" id="APND01000004">
    <property type="protein sequence ID" value="MES1930251.1"/>
    <property type="molecule type" value="Genomic_DNA"/>
</dbReference>
<dbReference type="Proteomes" id="UP001460888">
    <property type="component" value="Unassembled WGS sequence"/>
</dbReference>
<sequence>MTHSTVTETPEFWRAVYDACQLTEVPGAPSFVRFLERPRAYLDEFGQSEALASMAAGFHPLLPIQVAIAKRLRAETQREFPSSKARRQLSVSNQADSFVLERSE</sequence>
<proteinExistence type="predicted"/>
<reference evidence="2 3" key="1">
    <citation type="submission" date="2013-03" db="EMBL/GenBank/DDBJ databases">
        <title>Salinisphaera dokdonensis CL-ES53 Genome Sequencing.</title>
        <authorList>
            <person name="Li C."/>
            <person name="Lai Q."/>
            <person name="Shao Z."/>
        </authorList>
    </citation>
    <scope>NUCLEOTIDE SEQUENCE [LARGE SCALE GENOMIC DNA]</scope>
    <source>
        <strain evidence="2 3">CL-ES53</strain>
    </source>
</reference>
<dbReference type="RefSeq" id="WP_353112283.1">
    <property type="nucleotide sequence ID" value="NZ_APND01000004.1"/>
</dbReference>
<keyword evidence="3" id="KW-1185">Reference proteome</keyword>
<feature type="region of interest" description="Disordered" evidence="1">
    <location>
        <begin position="79"/>
        <end position="104"/>
    </location>
</feature>
<protein>
    <submittedName>
        <fullName evidence="2">Uncharacterized protein</fullName>
    </submittedName>
</protein>
<gene>
    <name evidence="2" type="ORF">SADO_13388</name>
</gene>
<comment type="caution">
    <text evidence="2">The sequence shown here is derived from an EMBL/GenBank/DDBJ whole genome shotgun (WGS) entry which is preliminary data.</text>
</comment>
<accession>A0ABV2B319</accession>
<evidence type="ECO:0000313" key="3">
    <source>
        <dbReference type="Proteomes" id="UP001460888"/>
    </source>
</evidence>
<evidence type="ECO:0000256" key="1">
    <source>
        <dbReference type="SAM" id="MobiDB-lite"/>
    </source>
</evidence>
<name>A0ABV2B319_9GAMM</name>
<organism evidence="2 3">
    <name type="scientific">Salinisphaera dokdonensis CL-ES53</name>
    <dbReference type="NCBI Taxonomy" id="1304272"/>
    <lineage>
        <taxon>Bacteria</taxon>
        <taxon>Pseudomonadati</taxon>
        <taxon>Pseudomonadota</taxon>
        <taxon>Gammaproteobacteria</taxon>
        <taxon>Salinisphaerales</taxon>
        <taxon>Salinisphaeraceae</taxon>
        <taxon>Salinisphaera</taxon>
    </lineage>
</organism>